<dbReference type="GO" id="GO:0061982">
    <property type="term" value="P:meiosis I cell cycle process"/>
    <property type="evidence" value="ECO:0007669"/>
    <property type="project" value="UniProtKB-ARBA"/>
</dbReference>
<dbReference type="InterPro" id="IPR036890">
    <property type="entry name" value="HATPase_C_sf"/>
</dbReference>
<dbReference type="PROSITE" id="PS00058">
    <property type="entry name" value="DNA_MISMATCH_REPAIR_1"/>
    <property type="match status" value="1"/>
</dbReference>
<dbReference type="SMART" id="SM01340">
    <property type="entry name" value="DNA_mis_repair"/>
    <property type="match status" value="1"/>
</dbReference>
<keyword evidence="9" id="KW-1185">Reference proteome</keyword>
<dbReference type="InterPro" id="IPR032189">
    <property type="entry name" value="Mlh1_C"/>
</dbReference>
<keyword evidence="4" id="KW-0234">DNA repair</keyword>
<dbReference type="InterPro" id="IPR038973">
    <property type="entry name" value="MutL/Mlh/Pms-like"/>
</dbReference>
<comment type="caution">
    <text evidence="8">The sequence shown here is derived from an EMBL/GenBank/DDBJ whole genome shotgun (WGS) entry which is preliminary data.</text>
</comment>
<dbReference type="GO" id="GO:0006298">
    <property type="term" value="P:mismatch repair"/>
    <property type="evidence" value="ECO:0007669"/>
    <property type="project" value="InterPro"/>
</dbReference>
<dbReference type="EMBL" id="CAJPDQ010000001">
    <property type="protein sequence ID" value="CAF9903524.1"/>
    <property type="molecule type" value="Genomic_DNA"/>
</dbReference>
<dbReference type="SUPFAM" id="SSF54211">
    <property type="entry name" value="Ribosomal protein S5 domain 2-like"/>
    <property type="match status" value="1"/>
</dbReference>
<dbReference type="GO" id="GO:0016887">
    <property type="term" value="F:ATP hydrolysis activity"/>
    <property type="evidence" value="ECO:0007669"/>
    <property type="project" value="InterPro"/>
</dbReference>
<feature type="compositionally biased region" description="Acidic residues" evidence="6">
    <location>
        <begin position="631"/>
        <end position="644"/>
    </location>
</feature>
<dbReference type="SUPFAM" id="SSF55874">
    <property type="entry name" value="ATPase domain of HSP90 chaperone/DNA topoisomerase II/histidine kinase"/>
    <property type="match status" value="1"/>
</dbReference>
<evidence type="ECO:0000313" key="9">
    <source>
        <dbReference type="Proteomes" id="UP000664169"/>
    </source>
</evidence>
<evidence type="ECO:0000256" key="4">
    <source>
        <dbReference type="ARBA" id="ARBA00023204"/>
    </source>
</evidence>
<evidence type="ECO:0000313" key="8">
    <source>
        <dbReference type="EMBL" id="CAF9903524.1"/>
    </source>
</evidence>
<evidence type="ECO:0000256" key="3">
    <source>
        <dbReference type="ARBA" id="ARBA00022763"/>
    </source>
</evidence>
<dbReference type="FunFam" id="3.30.230.10:FF:000014">
    <property type="entry name" value="DNA mismatch repair protein Mlh1"/>
    <property type="match status" value="1"/>
</dbReference>
<dbReference type="CDD" id="cd03483">
    <property type="entry name" value="MutL_Trans_MLH1"/>
    <property type="match status" value="1"/>
</dbReference>
<dbReference type="PANTHER" id="PTHR10073">
    <property type="entry name" value="DNA MISMATCH REPAIR PROTEIN MLH, PMS, MUTL"/>
    <property type="match status" value="1"/>
</dbReference>
<dbReference type="CDD" id="cd16926">
    <property type="entry name" value="HATPase_MutL-MLH-PMS-like"/>
    <property type="match status" value="1"/>
</dbReference>
<dbReference type="Gene3D" id="3.30.230.10">
    <property type="match status" value="1"/>
</dbReference>
<reference evidence="8" key="1">
    <citation type="submission" date="2021-03" db="EMBL/GenBank/DDBJ databases">
        <authorList>
            <person name="Tagirdzhanova G."/>
        </authorList>
    </citation>
    <scope>NUCLEOTIDE SEQUENCE</scope>
</reference>
<dbReference type="AlphaFoldDB" id="A0A8H3EE04"/>
<evidence type="ECO:0000256" key="1">
    <source>
        <dbReference type="ARBA" id="ARBA00004123"/>
    </source>
</evidence>
<protein>
    <recommendedName>
        <fullName evidence="7">DNA mismatch repair protein S5 domain-containing protein</fullName>
    </recommendedName>
</protein>
<dbReference type="InterPro" id="IPR014762">
    <property type="entry name" value="DNA_mismatch_repair_CS"/>
</dbReference>
<dbReference type="InterPro" id="IPR020568">
    <property type="entry name" value="Ribosomal_Su5_D2-typ_SF"/>
</dbReference>
<comment type="similarity">
    <text evidence="2">Belongs to the DNA mismatch repair MutL/HexB family.</text>
</comment>
<dbReference type="GO" id="GO:0032389">
    <property type="term" value="C:MutLalpha complex"/>
    <property type="evidence" value="ECO:0007669"/>
    <property type="project" value="TreeGrafter"/>
</dbReference>
<dbReference type="GO" id="GO:0030983">
    <property type="term" value="F:mismatched DNA binding"/>
    <property type="evidence" value="ECO:0007669"/>
    <property type="project" value="InterPro"/>
</dbReference>
<dbReference type="OrthoDB" id="10263226at2759"/>
<dbReference type="InterPro" id="IPR002099">
    <property type="entry name" value="MutL/Mlh/PMS"/>
</dbReference>
<proteinExistence type="inferred from homology"/>
<feature type="domain" description="DNA mismatch repair protein S5" evidence="7">
    <location>
        <begin position="220"/>
        <end position="339"/>
    </location>
</feature>
<dbReference type="InterPro" id="IPR013507">
    <property type="entry name" value="DNA_mismatch_S5_2-like"/>
</dbReference>
<dbReference type="Gene3D" id="3.30.565.10">
    <property type="entry name" value="Histidine kinase-like ATPase, C-terminal domain"/>
    <property type="match status" value="2"/>
</dbReference>
<dbReference type="GO" id="GO:0005524">
    <property type="term" value="F:ATP binding"/>
    <property type="evidence" value="ECO:0007669"/>
    <property type="project" value="InterPro"/>
</dbReference>
<evidence type="ECO:0000256" key="2">
    <source>
        <dbReference type="ARBA" id="ARBA00006082"/>
    </source>
</evidence>
<feature type="region of interest" description="Disordered" evidence="6">
    <location>
        <begin position="617"/>
        <end position="644"/>
    </location>
</feature>
<dbReference type="PANTHER" id="PTHR10073:SF12">
    <property type="entry name" value="DNA MISMATCH REPAIR PROTEIN MLH1"/>
    <property type="match status" value="1"/>
</dbReference>
<evidence type="ECO:0000256" key="5">
    <source>
        <dbReference type="ARBA" id="ARBA00023242"/>
    </source>
</evidence>
<keyword evidence="3" id="KW-0227">DNA damage</keyword>
<name>A0A8H3EE04_9LECA</name>
<dbReference type="GO" id="GO:0140664">
    <property type="term" value="F:ATP-dependent DNA damage sensor activity"/>
    <property type="evidence" value="ECO:0007669"/>
    <property type="project" value="InterPro"/>
</dbReference>
<evidence type="ECO:0000256" key="6">
    <source>
        <dbReference type="SAM" id="MobiDB-lite"/>
    </source>
</evidence>
<evidence type="ECO:0000259" key="7">
    <source>
        <dbReference type="SMART" id="SM01340"/>
    </source>
</evidence>
<keyword evidence="5" id="KW-0539">Nucleus</keyword>
<dbReference type="Proteomes" id="UP000664169">
    <property type="component" value="Unassembled WGS sequence"/>
</dbReference>
<sequence length="701" mass="78712">MDPVSPRGTKRKADEAHLPPIPKRIKALDQSVVNKIAAGEIIVAPMHALKELIENSVDAGATSIEIKDDLPILAERFTTSKLKTFEDLTSIATYGFRGEALASISHIAHLTVTTRTASSSCAWRAYYRDGKLAAHKPGQSSEPKAIAGRLGTQITVEDLFYNTPQRRRAFKSPSEEYAKILDVVGRYAVHRIGIAFSCKKHGESSTSISIAANSGIVDRIKQIQSSQIGNELVQFETQDDKWEFKAEGWATNANYSIKKMTLLLFINHRLVESSSVKSAIQKIYSVFLPKGSHPWVYLSLQIDPKNIDVNVHPTKREVRFLNEEEIIGLVCDAISTELSKVDSSRAFITQSLILGTKIPSANIIVSKPPISGQRSGDQYHNQAPKTYENNLVRTDPNSRKITSMLPTADRSMVLSSSTQLNYEMTDRDYRPNELTSIVQLRAQVRASKHNQLDEILATHTFVGIIDLSRQLAAIQSGVNLCLVDYGMISREYFYQVGLTDFQNFGTIQFQNPLDIRELVKIATDAEQQLSGQNMSEAPARITALLIEKRVMLREYFSMNVSEEGYLETIPLLAKGYLPAMGKIPRFLLRLGPCVNWKNEMECFDTFLRELADFYSPEQLPNLPPETTPATEMEDDNTPMDDAEPEIQDNSYLANRRERLSYMIEHVLFPAFKSQLIGTAGLKTAVRQMTDLKSLYRVFERC</sequence>
<accession>A0A8H3EE04</accession>
<gene>
    <name evidence="8" type="ORF">GOMPHAMPRED_000341</name>
</gene>
<comment type="subcellular location">
    <subcellularLocation>
        <location evidence="1">Nucleus</location>
    </subcellularLocation>
</comment>
<feature type="region of interest" description="Disordered" evidence="6">
    <location>
        <begin position="1"/>
        <end position="20"/>
    </location>
</feature>
<dbReference type="Pfam" id="PF01119">
    <property type="entry name" value="DNA_mis_repair"/>
    <property type="match status" value="1"/>
</dbReference>
<dbReference type="NCBIfam" id="TIGR00585">
    <property type="entry name" value="mutl"/>
    <property type="match status" value="1"/>
</dbReference>
<dbReference type="InterPro" id="IPR014721">
    <property type="entry name" value="Ribsml_uS5_D2-typ_fold_subgr"/>
</dbReference>
<organism evidence="8 9">
    <name type="scientific">Gomphillus americanus</name>
    <dbReference type="NCBI Taxonomy" id="1940652"/>
    <lineage>
        <taxon>Eukaryota</taxon>
        <taxon>Fungi</taxon>
        <taxon>Dikarya</taxon>
        <taxon>Ascomycota</taxon>
        <taxon>Pezizomycotina</taxon>
        <taxon>Lecanoromycetes</taxon>
        <taxon>OSLEUM clade</taxon>
        <taxon>Ostropomycetidae</taxon>
        <taxon>Ostropales</taxon>
        <taxon>Graphidaceae</taxon>
        <taxon>Gomphilloideae</taxon>
        <taxon>Gomphillus</taxon>
    </lineage>
</organism>
<dbReference type="Pfam" id="PF16413">
    <property type="entry name" value="Mlh1_C"/>
    <property type="match status" value="1"/>
</dbReference>